<dbReference type="SUPFAM" id="SSF47413">
    <property type="entry name" value="lambda repressor-like DNA-binding domains"/>
    <property type="match status" value="1"/>
</dbReference>
<dbReference type="EMBL" id="JASJEU010000006">
    <property type="protein sequence ID" value="MDJ1649820.1"/>
    <property type="molecule type" value="Genomic_DNA"/>
</dbReference>
<accession>A0ABT7DNT9</accession>
<name>A0ABT7DNT9_9ACTN</name>
<dbReference type="InterPro" id="IPR010982">
    <property type="entry name" value="Lambda_DNA-bd_dom_sf"/>
</dbReference>
<organism evidence="2 3">
    <name type="scientific">Gordonibacter faecis</name>
    <dbReference type="NCBI Taxonomy" id="3047475"/>
    <lineage>
        <taxon>Bacteria</taxon>
        <taxon>Bacillati</taxon>
        <taxon>Actinomycetota</taxon>
        <taxon>Coriobacteriia</taxon>
        <taxon>Eggerthellales</taxon>
        <taxon>Eggerthellaceae</taxon>
        <taxon>Gordonibacter</taxon>
    </lineage>
</organism>
<sequence>MSISDSLNKIFYERDLTQADLCRMSGVTSSTISDYVSGRKEPSLPKAIAIADALGISLDELAGRPTQISLERKLINNFRALKPEGQEVLVTIAKALRSVY</sequence>
<evidence type="ECO:0000259" key="1">
    <source>
        <dbReference type="PROSITE" id="PS50943"/>
    </source>
</evidence>
<protein>
    <submittedName>
        <fullName evidence="2">Helix-turn-helix transcriptional regulator</fullName>
    </submittedName>
</protein>
<dbReference type="InterPro" id="IPR001387">
    <property type="entry name" value="Cro/C1-type_HTH"/>
</dbReference>
<evidence type="ECO:0000313" key="2">
    <source>
        <dbReference type="EMBL" id="MDJ1649820.1"/>
    </source>
</evidence>
<gene>
    <name evidence="2" type="ORF">QNJ86_03310</name>
</gene>
<proteinExistence type="predicted"/>
<dbReference type="Proteomes" id="UP001232750">
    <property type="component" value="Unassembled WGS sequence"/>
</dbReference>
<keyword evidence="3" id="KW-1185">Reference proteome</keyword>
<dbReference type="SMART" id="SM00530">
    <property type="entry name" value="HTH_XRE"/>
    <property type="match status" value="1"/>
</dbReference>
<dbReference type="Pfam" id="PF01381">
    <property type="entry name" value="HTH_3"/>
    <property type="match status" value="1"/>
</dbReference>
<dbReference type="Gene3D" id="1.10.260.40">
    <property type="entry name" value="lambda repressor-like DNA-binding domains"/>
    <property type="match status" value="1"/>
</dbReference>
<dbReference type="PROSITE" id="PS50943">
    <property type="entry name" value="HTH_CROC1"/>
    <property type="match status" value="1"/>
</dbReference>
<evidence type="ECO:0000313" key="3">
    <source>
        <dbReference type="Proteomes" id="UP001232750"/>
    </source>
</evidence>
<comment type="caution">
    <text evidence="2">The sequence shown here is derived from an EMBL/GenBank/DDBJ whole genome shotgun (WGS) entry which is preliminary data.</text>
</comment>
<reference evidence="2 3" key="1">
    <citation type="submission" date="2023-05" db="EMBL/GenBank/DDBJ databases">
        <title>Gordonibacter KGMB12511T sp. nov., isolated from faeces of healthy Korean.</title>
        <authorList>
            <person name="Kim H.S."/>
            <person name="Kim J.-S."/>
            <person name="Suh M.K."/>
            <person name="Eom M.K."/>
            <person name="Do H.E."/>
            <person name="Lee J.-S."/>
        </authorList>
    </citation>
    <scope>NUCLEOTIDE SEQUENCE [LARGE SCALE GENOMIC DNA]</scope>
    <source>
        <strain evidence="2 3">KGMB12511</strain>
    </source>
</reference>
<feature type="domain" description="HTH cro/C1-type" evidence="1">
    <location>
        <begin position="13"/>
        <end position="61"/>
    </location>
</feature>
<dbReference type="CDD" id="cd00093">
    <property type="entry name" value="HTH_XRE"/>
    <property type="match status" value="1"/>
</dbReference>
<dbReference type="RefSeq" id="WP_283831163.1">
    <property type="nucleotide sequence ID" value="NZ_JASJEU010000006.1"/>
</dbReference>